<dbReference type="EMBL" id="LN829119">
    <property type="protein sequence ID" value="CPR22585.1"/>
    <property type="molecule type" value="Genomic_DNA"/>
</dbReference>
<dbReference type="KEGG" id="fiy:BN1229_v1_4017"/>
<dbReference type="KEGG" id="fil:BN1229_v1_4030"/>
<name>A0A0D6JLQ0_9HYPH</name>
<keyword evidence="2" id="KW-1185">Reference proteome</keyword>
<reference evidence="2" key="1">
    <citation type="submission" date="2015-02" db="EMBL/GenBank/DDBJ databases">
        <authorList>
            <person name="Chooi Y.-H."/>
        </authorList>
    </citation>
    <scope>NUCLEOTIDE SEQUENCE [LARGE SCALE GENOMIC DNA]</scope>
    <source>
        <strain evidence="2">strain Y</strain>
    </source>
</reference>
<dbReference type="Proteomes" id="UP000033187">
    <property type="component" value="Chromosome 1"/>
</dbReference>
<gene>
    <name evidence="1" type="ORF">YBN1229_v1_4017</name>
</gene>
<sequence length="232" mass="27520">MLIEVAKQYPCLIRRPTIPEPVYRTVGLQSECPVFRGIVFNLRRIGEIPFRIAFVRISTKEVHERQVGYRRPRSILRLNDWTKHDRISATRFERMLDFCQGSQPNPMFVFDRNEYHHAFDGDFVERKPPKVISKHRPLRVVQSLFFIFDADTHPKEVGERHLNFERMALLRYAIVIIREFTRRHFLILALWQPPRMSILTLKLDGPRLSLKILDLELPNRRPGMHPACTQKA</sequence>
<proteinExistence type="predicted"/>
<protein>
    <submittedName>
        <fullName evidence="1">Uncharacterized protein</fullName>
    </submittedName>
</protein>
<evidence type="ECO:0000313" key="2">
    <source>
        <dbReference type="Proteomes" id="UP000033187"/>
    </source>
</evidence>
<evidence type="ECO:0000313" key="1">
    <source>
        <dbReference type="EMBL" id="CPR22585.1"/>
    </source>
</evidence>
<dbReference type="AlphaFoldDB" id="A0A0D6JLQ0"/>
<organism evidence="1 2">
    <name type="scientific">Candidatus Filomicrobium marinum</name>
    <dbReference type="NCBI Taxonomy" id="1608628"/>
    <lineage>
        <taxon>Bacteria</taxon>
        <taxon>Pseudomonadati</taxon>
        <taxon>Pseudomonadota</taxon>
        <taxon>Alphaproteobacteria</taxon>
        <taxon>Hyphomicrobiales</taxon>
        <taxon>Hyphomicrobiaceae</taxon>
        <taxon>Filomicrobium</taxon>
    </lineage>
</organism>
<accession>A0A0D6JLQ0</accession>